<keyword evidence="1" id="KW-0805">Transcription regulation</keyword>
<keyword evidence="7" id="KW-1185">Reference proteome</keyword>
<dbReference type="GO" id="GO:0000976">
    <property type="term" value="F:transcription cis-regulatory region binding"/>
    <property type="evidence" value="ECO:0007669"/>
    <property type="project" value="TreeGrafter"/>
</dbReference>
<reference evidence="6 7" key="1">
    <citation type="submission" date="2016-09" db="EMBL/GenBank/DDBJ databases">
        <authorList>
            <person name="Capua I."/>
            <person name="De Benedictis P."/>
            <person name="Joannis T."/>
            <person name="Lombin L.H."/>
            <person name="Cattoli G."/>
        </authorList>
    </citation>
    <scope>NUCLEOTIDE SEQUENCE [LARGE SCALE GENOMIC DNA]</scope>
    <source>
        <strain evidence="6 7">ANC 4671</strain>
    </source>
</reference>
<evidence type="ECO:0000256" key="3">
    <source>
        <dbReference type="ARBA" id="ARBA00023163"/>
    </source>
</evidence>
<dbReference type="SUPFAM" id="SSF46689">
    <property type="entry name" value="Homeodomain-like"/>
    <property type="match status" value="1"/>
</dbReference>
<evidence type="ECO:0000256" key="2">
    <source>
        <dbReference type="ARBA" id="ARBA00023125"/>
    </source>
</evidence>
<organism evidence="6 7">
    <name type="scientific">Acinetobacter qingfengensis</name>
    <dbReference type="NCBI Taxonomy" id="1262585"/>
    <lineage>
        <taxon>Bacteria</taxon>
        <taxon>Pseudomonadati</taxon>
        <taxon>Pseudomonadota</taxon>
        <taxon>Gammaproteobacteria</taxon>
        <taxon>Moraxellales</taxon>
        <taxon>Moraxellaceae</taxon>
        <taxon>Acinetobacter</taxon>
    </lineage>
</organism>
<dbReference type="STRING" id="1262585.BJI46_07455"/>
<evidence type="ECO:0000256" key="1">
    <source>
        <dbReference type="ARBA" id="ARBA00023015"/>
    </source>
</evidence>
<evidence type="ECO:0000313" key="6">
    <source>
        <dbReference type="EMBL" id="OEY97896.1"/>
    </source>
</evidence>
<gene>
    <name evidence="6" type="ORF">BJI46_07455</name>
</gene>
<sequence>MKTPASQIERQNHFKAREQLIFQTAEKLLMENGEVGMTLDVLASELELAKGTLYKHFQSKDELYLLLILRNEQMLLEMVSSAKKSFPEDLRIFMLHHLYHPQRTVLFHQIEEHLSMSCHGLQSLFNQIYALRKQRLRIIVQAAEQYLTAIKSPMTVRDYLATIWSLTQGAASMLNSSFYQRFLGSRETLRHAYIQQALALPHLFYPITESK</sequence>
<dbReference type="GO" id="GO:0003700">
    <property type="term" value="F:DNA-binding transcription factor activity"/>
    <property type="evidence" value="ECO:0007669"/>
    <property type="project" value="TreeGrafter"/>
</dbReference>
<dbReference type="PROSITE" id="PS50977">
    <property type="entry name" value="HTH_TETR_2"/>
    <property type="match status" value="1"/>
</dbReference>
<evidence type="ECO:0000313" key="7">
    <source>
        <dbReference type="Proteomes" id="UP000185895"/>
    </source>
</evidence>
<keyword evidence="3" id="KW-0804">Transcription</keyword>
<feature type="domain" description="HTH tetR-type" evidence="5">
    <location>
        <begin position="15"/>
        <end position="75"/>
    </location>
</feature>
<dbReference type="InterPro" id="IPR009057">
    <property type="entry name" value="Homeodomain-like_sf"/>
</dbReference>
<comment type="caution">
    <text evidence="6">The sequence shown here is derived from an EMBL/GenBank/DDBJ whole genome shotgun (WGS) entry which is preliminary data.</text>
</comment>
<evidence type="ECO:0000259" key="5">
    <source>
        <dbReference type="PROSITE" id="PS50977"/>
    </source>
</evidence>
<dbReference type="PANTHER" id="PTHR30055">
    <property type="entry name" value="HTH-TYPE TRANSCRIPTIONAL REGULATOR RUTR"/>
    <property type="match status" value="1"/>
</dbReference>
<keyword evidence="2 4" id="KW-0238">DNA-binding</keyword>
<proteinExistence type="predicted"/>
<dbReference type="Pfam" id="PF00440">
    <property type="entry name" value="TetR_N"/>
    <property type="match status" value="1"/>
</dbReference>
<dbReference type="RefSeq" id="WP_070068650.1">
    <property type="nucleotide sequence ID" value="NZ_MKKK01000002.1"/>
</dbReference>
<protein>
    <submittedName>
        <fullName evidence="6">TetR family transcriptional regulator</fullName>
    </submittedName>
</protein>
<dbReference type="PANTHER" id="PTHR30055:SF234">
    <property type="entry name" value="HTH-TYPE TRANSCRIPTIONAL REGULATOR BETI"/>
    <property type="match status" value="1"/>
</dbReference>
<dbReference type="AlphaFoldDB" id="A0A1E7RF27"/>
<feature type="DNA-binding region" description="H-T-H motif" evidence="4">
    <location>
        <begin position="38"/>
        <end position="57"/>
    </location>
</feature>
<dbReference type="EMBL" id="MKKK01000002">
    <property type="protein sequence ID" value="OEY97896.1"/>
    <property type="molecule type" value="Genomic_DNA"/>
</dbReference>
<dbReference type="InterPro" id="IPR050109">
    <property type="entry name" value="HTH-type_TetR-like_transc_reg"/>
</dbReference>
<name>A0A1E7RF27_9GAMM</name>
<dbReference type="PRINTS" id="PR00455">
    <property type="entry name" value="HTHTETR"/>
</dbReference>
<accession>A0A1E7RF27</accession>
<dbReference type="Proteomes" id="UP000185895">
    <property type="component" value="Unassembled WGS sequence"/>
</dbReference>
<dbReference type="OrthoDB" id="63332at2"/>
<evidence type="ECO:0000256" key="4">
    <source>
        <dbReference type="PROSITE-ProRule" id="PRU00335"/>
    </source>
</evidence>
<dbReference type="InterPro" id="IPR001647">
    <property type="entry name" value="HTH_TetR"/>
</dbReference>
<dbReference type="Gene3D" id="1.10.357.10">
    <property type="entry name" value="Tetracycline Repressor, domain 2"/>
    <property type="match status" value="1"/>
</dbReference>